<organism evidence="1 2">
    <name type="scientific">Nostoc edaphicum CCNP1411</name>
    <dbReference type="NCBI Taxonomy" id="1472755"/>
    <lineage>
        <taxon>Bacteria</taxon>
        <taxon>Bacillati</taxon>
        <taxon>Cyanobacteriota</taxon>
        <taxon>Cyanophyceae</taxon>
        <taxon>Nostocales</taxon>
        <taxon>Nostocaceae</taxon>
        <taxon>Nostoc</taxon>
    </lineage>
</organism>
<reference evidence="2" key="1">
    <citation type="submission" date="2020-06" db="EMBL/GenBank/DDBJ databases">
        <title>Nostoc edaphicum CCNP1411 genome.</title>
        <authorList>
            <person name="Fidor A."/>
            <person name="Grabski M."/>
            <person name="Gawor J."/>
            <person name="Gromadka R."/>
            <person name="Wegrzyn G."/>
            <person name="Mazur-Marzec H."/>
        </authorList>
    </citation>
    <scope>NUCLEOTIDE SEQUENCE [LARGE SCALE GENOMIC DNA]</scope>
    <source>
        <strain evidence="2">CCNP1411</strain>
    </source>
</reference>
<dbReference type="AlphaFoldDB" id="A0A7D7R8W0"/>
<sequence length="99" mass="11670">MFVLSHNLRFQVYRRGNCIGVVKYSQGHGKWYAQVYQCGKKWNDFVREIASWVGETAGKATAPMHEMLMRYADFPLEKQRWKLPPFANKAECLKRVHSF</sequence>
<evidence type="ECO:0000313" key="1">
    <source>
        <dbReference type="EMBL" id="QMS91726.1"/>
    </source>
</evidence>
<dbReference type="EMBL" id="CP054698">
    <property type="protein sequence ID" value="QMS91726.1"/>
    <property type="molecule type" value="Genomic_DNA"/>
</dbReference>
<dbReference type="RefSeq" id="WP_181929309.1">
    <property type="nucleotide sequence ID" value="NZ_CP054698.1"/>
</dbReference>
<dbReference type="KEGG" id="ned:HUN01_30550"/>
<name>A0A7D7R8W0_9NOSO</name>
<proteinExistence type="predicted"/>
<dbReference type="Proteomes" id="UP000514713">
    <property type="component" value="Chromosome"/>
</dbReference>
<protein>
    <submittedName>
        <fullName evidence="1">Uncharacterized protein</fullName>
    </submittedName>
</protein>
<accession>A0A7D7R8W0</accession>
<gene>
    <name evidence="1" type="ORF">HUN01_30550</name>
</gene>
<evidence type="ECO:0000313" key="2">
    <source>
        <dbReference type="Proteomes" id="UP000514713"/>
    </source>
</evidence>
<keyword evidence="2" id="KW-1185">Reference proteome</keyword>